<proteinExistence type="predicted"/>
<reference evidence="1 2" key="1">
    <citation type="submission" date="2013-12" db="EMBL/GenBank/DDBJ databases">
        <title>A Varibaculum cambriense genome reconstructed from a premature infant gut community with otherwise low bacterial novelty that shifts toward anaerobic metabolism during the third week of life.</title>
        <authorList>
            <person name="Brown C.T."/>
            <person name="Sharon I."/>
            <person name="Thomas B.C."/>
            <person name="Castelle C.J."/>
            <person name="Morowitz M.J."/>
            <person name="Banfield J.F."/>
        </authorList>
    </citation>
    <scope>NUCLEOTIDE SEQUENCE [LARGE SCALE GENOMIC DNA]</scope>
    <source>
        <strain evidence="2">DORA_12</strain>
    </source>
</reference>
<sequence>MAFKKKIEKNLDTDQLRAEAAAFAENVAEQAERAAE</sequence>
<gene>
    <name evidence="1" type="ORF">Q605_AUC00849G0006</name>
</gene>
<evidence type="ECO:0000313" key="1">
    <source>
        <dbReference type="EMBL" id="ETJ03367.1"/>
    </source>
</evidence>
<dbReference type="EMBL" id="AZLV01000849">
    <property type="protein sequence ID" value="ETJ03367.1"/>
    <property type="molecule type" value="Genomic_DNA"/>
</dbReference>
<organism evidence="1 2">
    <name type="scientific">Actinomyces urogenitalis DORA_12</name>
    <dbReference type="NCBI Taxonomy" id="1403939"/>
    <lineage>
        <taxon>Bacteria</taxon>
        <taxon>Bacillati</taxon>
        <taxon>Actinomycetota</taxon>
        <taxon>Actinomycetes</taxon>
        <taxon>Actinomycetales</taxon>
        <taxon>Actinomycetaceae</taxon>
        <taxon>Actinomyces</taxon>
    </lineage>
</organism>
<protein>
    <submittedName>
        <fullName evidence="1">Uncharacterized protein</fullName>
    </submittedName>
</protein>
<accession>W1VBQ4</accession>
<comment type="caution">
    <text evidence="1">The sequence shown here is derived from an EMBL/GenBank/DDBJ whole genome shotgun (WGS) entry which is preliminary data.</text>
</comment>
<name>W1VBQ4_9ACTO</name>
<dbReference type="AlphaFoldDB" id="W1VBQ4"/>
<feature type="non-terminal residue" evidence="1">
    <location>
        <position position="36"/>
    </location>
</feature>
<dbReference type="Proteomes" id="UP000018852">
    <property type="component" value="Unassembled WGS sequence"/>
</dbReference>
<evidence type="ECO:0000313" key="2">
    <source>
        <dbReference type="Proteomes" id="UP000018852"/>
    </source>
</evidence>